<proteinExistence type="predicted"/>
<name>A0A1M7IM07_9FLAO</name>
<evidence type="ECO:0000256" key="1">
    <source>
        <dbReference type="ARBA" id="ARBA00022814"/>
    </source>
</evidence>
<keyword evidence="6" id="KW-1185">Reference proteome</keyword>
<dbReference type="InterPro" id="IPR036735">
    <property type="entry name" value="NGN_dom_sf"/>
</dbReference>
<keyword evidence="2" id="KW-0805">Transcription regulation</keyword>
<dbReference type="Proteomes" id="UP000190235">
    <property type="component" value="Chromosome I"/>
</dbReference>
<dbReference type="NCBIfam" id="NF033644">
    <property type="entry name" value="antiterm_UpxY"/>
    <property type="match status" value="1"/>
</dbReference>
<evidence type="ECO:0000259" key="4">
    <source>
        <dbReference type="SMART" id="SM00738"/>
    </source>
</evidence>
<dbReference type="AlphaFoldDB" id="A0A1M7IM07"/>
<dbReference type="SMART" id="SM00738">
    <property type="entry name" value="NGN"/>
    <property type="match status" value="1"/>
</dbReference>
<dbReference type="InterPro" id="IPR043425">
    <property type="entry name" value="NusG-like"/>
</dbReference>
<evidence type="ECO:0000256" key="2">
    <source>
        <dbReference type="ARBA" id="ARBA00023015"/>
    </source>
</evidence>
<dbReference type="CDD" id="cd09895">
    <property type="entry name" value="NGN_SP_UpxY"/>
    <property type="match status" value="1"/>
</dbReference>
<dbReference type="InterPro" id="IPR006645">
    <property type="entry name" value="NGN-like_dom"/>
</dbReference>
<dbReference type="OrthoDB" id="9796143at2"/>
<keyword evidence="3" id="KW-0804">Transcription</keyword>
<sequence length="157" mass="18591">MSWYVLYTKPRMEKKVAEGLEQMGVEVYCPLITEIKQWNDRKKKLRTPLFKSYVFIKLEEKSRNQVFDVPGVVRYLFWLGKPAIVKDREIEIIREWLEEDRVDDAKVEHLNAGDKITIKNGAFKQQEAIIRDIGKRKMRLVLPHLGFTVEVKTKEVI</sequence>
<dbReference type="SUPFAM" id="SSF82679">
    <property type="entry name" value="N-utilization substance G protein NusG, N-terminal domain"/>
    <property type="match status" value="1"/>
</dbReference>
<evidence type="ECO:0000313" key="6">
    <source>
        <dbReference type="Proteomes" id="UP000190235"/>
    </source>
</evidence>
<dbReference type="Gene3D" id="3.30.70.940">
    <property type="entry name" value="NusG, N-terminal domain"/>
    <property type="match status" value="1"/>
</dbReference>
<dbReference type="Pfam" id="PF02357">
    <property type="entry name" value="NusG"/>
    <property type="match status" value="1"/>
</dbReference>
<evidence type="ECO:0000313" key="5">
    <source>
        <dbReference type="EMBL" id="SHM41643.1"/>
    </source>
</evidence>
<dbReference type="PANTHER" id="PTHR30265:SF4">
    <property type="entry name" value="KOW MOTIF FAMILY PROTEIN, EXPRESSED"/>
    <property type="match status" value="1"/>
</dbReference>
<keyword evidence="1" id="KW-0889">Transcription antitermination</keyword>
<accession>A0A1M7IM07</accession>
<dbReference type="EMBL" id="LT670848">
    <property type="protein sequence ID" value="SHM41643.1"/>
    <property type="molecule type" value="Genomic_DNA"/>
</dbReference>
<protein>
    <submittedName>
        <fullName evidence="5">Transcription antitermination factor NusG</fullName>
    </submittedName>
</protein>
<dbReference type="STRING" id="143223.SAMN05878281_0607"/>
<dbReference type="RefSeq" id="WP_079733918.1">
    <property type="nucleotide sequence ID" value="NZ_LT670848.1"/>
</dbReference>
<dbReference type="GO" id="GO:0031564">
    <property type="term" value="P:transcription antitermination"/>
    <property type="evidence" value="ECO:0007669"/>
    <property type="project" value="UniProtKB-KW"/>
</dbReference>
<gene>
    <name evidence="5" type="ORF">SAMN05878281_0607</name>
</gene>
<feature type="domain" description="NusG-like N-terminal" evidence="4">
    <location>
        <begin position="1"/>
        <end position="97"/>
    </location>
</feature>
<reference evidence="6" key="1">
    <citation type="submission" date="2016-11" db="EMBL/GenBank/DDBJ databases">
        <authorList>
            <person name="Varghese N."/>
            <person name="Submissions S."/>
        </authorList>
    </citation>
    <scope>NUCLEOTIDE SEQUENCE [LARGE SCALE GENOMIC DNA]</scope>
    <source>
        <strain evidence="6">ACAM 48</strain>
    </source>
</reference>
<dbReference type="GO" id="GO:0006354">
    <property type="term" value="P:DNA-templated transcription elongation"/>
    <property type="evidence" value="ECO:0007669"/>
    <property type="project" value="InterPro"/>
</dbReference>
<dbReference type="PANTHER" id="PTHR30265">
    <property type="entry name" value="RHO-INTERACTING TRANSCRIPTION TERMINATION FACTOR NUSG"/>
    <property type="match status" value="1"/>
</dbReference>
<organism evidence="5 6">
    <name type="scientific">Salegentibacter salegens</name>
    <dbReference type="NCBI Taxonomy" id="143223"/>
    <lineage>
        <taxon>Bacteria</taxon>
        <taxon>Pseudomonadati</taxon>
        <taxon>Bacteroidota</taxon>
        <taxon>Flavobacteriia</taxon>
        <taxon>Flavobacteriales</taxon>
        <taxon>Flavobacteriaceae</taxon>
        <taxon>Salegentibacter</taxon>
    </lineage>
</organism>
<evidence type="ECO:0000256" key="3">
    <source>
        <dbReference type="ARBA" id="ARBA00023163"/>
    </source>
</evidence>